<sequence>MTKKELLSLIHSIFDPLGLIGPALLPAKLVYQKVCGRNINWNEELNEDELIEINNIVNDWNEQEFSRPRKIIHGCREKENLQMHCFVDSSMKAYAANIYIRNECIHKTDVNLIFAKNRIVPKGKENTLTIPRLELLAILIGNRATSFVSREFVVYGRQPLKC</sequence>
<name>A0ACB1AR83_MELEN</name>
<gene>
    <name evidence="1" type="ORF">MENTE1834_LOCUS41344</name>
</gene>
<organism evidence="1 2">
    <name type="scientific">Meloidogyne enterolobii</name>
    <name type="common">Root-knot nematode worm</name>
    <name type="synonym">Meloidogyne mayaguensis</name>
    <dbReference type="NCBI Taxonomy" id="390850"/>
    <lineage>
        <taxon>Eukaryota</taxon>
        <taxon>Metazoa</taxon>
        <taxon>Ecdysozoa</taxon>
        <taxon>Nematoda</taxon>
        <taxon>Chromadorea</taxon>
        <taxon>Rhabditida</taxon>
        <taxon>Tylenchina</taxon>
        <taxon>Tylenchomorpha</taxon>
        <taxon>Tylenchoidea</taxon>
        <taxon>Meloidogynidae</taxon>
        <taxon>Meloidogyninae</taxon>
        <taxon>Meloidogyne</taxon>
    </lineage>
</organism>
<evidence type="ECO:0000313" key="1">
    <source>
        <dbReference type="EMBL" id="CAK5097246.1"/>
    </source>
</evidence>
<keyword evidence="2" id="KW-1185">Reference proteome</keyword>
<evidence type="ECO:0000313" key="2">
    <source>
        <dbReference type="Proteomes" id="UP001497535"/>
    </source>
</evidence>
<comment type="caution">
    <text evidence="1">The sequence shown here is derived from an EMBL/GenBank/DDBJ whole genome shotgun (WGS) entry which is preliminary data.</text>
</comment>
<dbReference type="Proteomes" id="UP001497535">
    <property type="component" value="Unassembled WGS sequence"/>
</dbReference>
<proteinExistence type="predicted"/>
<protein>
    <submittedName>
        <fullName evidence="1">Uncharacterized protein</fullName>
    </submittedName>
</protein>
<dbReference type="EMBL" id="CAVMJV010000101">
    <property type="protein sequence ID" value="CAK5097246.1"/>
    <property type="molecule type" value="Genomic_DNA"/>
</dbReference>
<accession>A0ACB1AR83</accession>
<reference evidence="1" key="1">
    <citation type="submission" date="2023-11" db="EMBL/GenBank/DDBJ databases">
        <authorList>
            <person name="Poullet M."/>
        </authorList>
    </citation>
    <scope>NUCLEOTIDE SEQUENCE</scope>
    <source>
        <strain evidence="1">E1834</strain>
    </source>
</reference>